<dbReference type="Gene3D" id="1.10.510.10">
    <property type="entry name" value="Transferase(Phosphotransferase) domain 1"/>
    <property type="match status" value="1"/>
</dbReference>
<feature type="compositionally biased region" description="Low complexity" evidence="4">
    <location>
        <begin position="365"/>
        <end position="376"/>
    </location>
</feature>
<gene>
    <name evidence="6" type="ORF">HK097_003771</name>
</gene>
<dbReference type="PANTHER" id="PTHR24346">
    <property type="entry name" value="MAP/MICROTUBULE AFFINITY-REGULATING KINASE"/>
    <property type="match status" value="1"/>
</dbReference>
<keyword evidence="2 3" id="KW-0067">ATP-binding</keyword>
<dbReference type="InterPro" id="IPR011009">
    <property type="entry name" value="Kinase-like_dom_sf"/>
</dbReference>
<comment type="caution">
    <text evidence="6">The sequence shown here is derived from an EMBL/GenBank/DDBJ whole genome shotgun (WGS) entry which is preliminary data.</text>
</comment>
<feature type="compositionally biased region" description="Polar residues" evidence="4">
    <location>
        <begin position="448"/>
        <end position="463"/>
    </location>
</feature>
<dbReference type="Pfam" id="PF00069">
    <property type="entry name" value="Pkinase"/>
    <property type="match status" value="1"/>
</dbReference>
<dbReference type="Proteomes" id="UP001212841">
    <property type="component" value="Unassembled WGS sequence"/>
</dbReference>
<dbReference type="GO" id="GO:0005524">
    <property type="term" value="F:ATP binding"/>
    <property type="evidence" value="ECO:0007669"/>
    <property type="project" value="UniProtKB-UniRule"/>
</dbReference>
<keyword evidence="1 3" id="KW-0547">Nucleotide-binding</keyword>
<reference evidence="6" key="1">
    <citation type="submission" date="2020-05" db="EMBL/GenBank/DDBJ databases">
        <title>Phylogenomic resolution of chytrid fungi.</title>
        <authorList>
            <person name="Stajich J.E."/>
            <person name="Amses K."/>
            <person name="Simmons R."/>
            <person name="Seto K."/>
            <person name="Myers J."/>
            <person name="Bonds A."/>
            <person name="Quandt C.A."/>
            <person name="Barry K."/>
            <person name="Liu P."/>
            <person name="Grigoriev I."/>
            <person name="Longcore J.E."/>
            <person name="James T.Y."/>
        </authorList>
    </citation>
    <scope>NUCLEOTIDE SEQUENCE</scope>
    <source>
        <strain evidence="6">JEL0318</strain>
    </source>
</reference>
<feature type="region of interest" description="Disordered" evidence="4">
    <location>
        <begin position="1"/>
        <end position="27"/>
    </location>
</feature>
<keyword evidence="7" id="KW-1185">Reference proteome</keyword>
<feature type="region of interest" description="Disordered" evidence="4">
    <location>
        <begin position="39"/>
        <end position="82"/>
    </location>
</feature>
<dbReference type="InterPro" id="IPR017441">
    <property type="entry name" value="Protein_kinase_ATP_BS"/>
</dbReference>
<dbReference type="GO" id="GO:0005829">
    <property type="term" value="C:cytosol"/>
    <property type="evidence" value="ECO:0007669"/>
    <property type="project" value="TreeGrafter"/>
</dbReference>
<feature type="domain" description="Protein kinase" evidence="5">
    <location>
        <begin position="226"/>
        <end position="642"/>
    </location>
</feature>
<dbReference type="EMBL" id="JADGJD010001912">
    <property type="protein sequence ID" value="KAJ3036686.1"/>
    <property type="molecule type" value="Genomic_DNA"/>
</dbReference>
<evidence type="ECO:0000256" key="1">
    <source>
        <dbReference type="ARBA" id="ARBA00022741"/>
    </source>
</evidence>
<evidence type="ECO:0000256" key="3">
    <source>
        <dbReference type="PROSITE-ProRule" id="PRU10141"/>
    </source>
</evidence>
<dbReference type="GO" id="GO:0045719">
    <property type="term" value="P:negative regulation of glycogen biosynthetic process"/>
    <property type="evidence" value="ECO:0007669"/>
    <property type="project" value="TreeGrafter"/>
</dbReference>
<feature type="binding site" evidence="3">
    <location>
        <position position="264"/>
    </location>
    <ligand>
        <name>ATP</name>
        <dbReference type="ChEBI" id="CHEBI:30616"/>
    </ligand>
</feature>
<dbReference type="AlphaFoldDB" id="A0AAD5S294"/>
<evidence type="ECO:0000313" key="7">
    <source>
        <dbReference type="Proteomes" id="UP001212841"/>
    </source>
</evidence>
<evidence type="ECO:0000313" key="6">
    <source>
        <dbReference type="EMBL" id="KAJ3036686.1"/>
    </source>
</evidence>
<proteinExistence type="predicted"/>
<dbReference type="GO" id="GO:0004674">
    <property type="term" value="F:protein serine/threonine kinase activity"/>
    <property type="evidence" value="ECO:0007669"/>
    <property type="project" value="TreeGrafter"/>
</dbReference>
<evidence type="ECO:0000256" key="2">
    <source>
        <dbReference type="ARBA" id="ARBA00022840"/>
    </source>
</evidence>
<evidence type="ECO:0000259" key="5">
    <source>
        <dbReference type="PROSITE" id="PS50011"/>
    </source>
</evidence>
<dbReference type="PROSITE" id="PS00107">
    <property type="entry name" value="PROTEIN_KINASE_ATP"/>
    <property type="match status" value="1"/>
</dbReference>
<feature type="compositionally biased region" description="Basic and acidic residues" evidence="4">
    <location>
        <begin position="1"/>
        <end position="11"/>
    </location>
</feature>
<dbReference type="Gene3D" id="3.30.200.20">
    <property type="entry name" value="Phosphorylase Kinase, domain 1"/>
    <property type="match status" value="1"/>
</dbReference>
<feature type="compositionally biased region" description="Polar residues" evidence="4">
    <location>
        <begin position="57"/>
        <end position="77"/>
    </location>
</feature>
<dbReference type="PROSITE" id="PS50011">
    <property type="entry name" value="PROTEIN_KINASE_DOM"/>
    <property type="match status" value="1"/>
</dbReference>
<feature type="region of interest" description="Disordered" evidence="4">
    <location>
        <begin position="329"/>
        <end position="464"/>
    </location>
</feature>
<accession>A0AAD5S294</accession>
<dbReference type="SUPFAM" id="SSF56112">
    <property type="entry name" value="Protein kinase-like (PK-like)"/>
    <property type="match status" value="2"/>
</dbReference>
<dbReference type="SMART" id="SM00220">
    <property type="entry name" value="S_TKc"/>
    <property type="match status" value="1"/>
</dbReference>
<feature type="non-terminal residue" evidence="6">
    <location>
        <position position="642"/>
    </location>
</feature>
<sequence>MDSSPLEERSPRQKARTSLTPETDDEAVYSTVTSFTAISKPQLARVSSSPREHRRNTGSVVSTAPTAESMPRPTSATIPRRRRRVIPWHKRFRKALVKFFKSLWCCAPSGQASDSEERVRVRIRRDSRGRTVIKTRLIGQEGDEEEEEEEAVVEDDEIEWGLSSGTYGRQRGNGVAMLDGPIGKDEEEIVKLKSQHENEELQEMDHVMRIFASALQTLPAELSQRYLFRGLLGYGGNGFVGEAVDRKDGTPVAVKFIGRERVGKEALITSDAYPYPVPLEAEILRIVEHKNITRFHALYSDEKFYMIVMERAAPLTWRLDEELGKESDRLSLNRPGANTPQRRTRIDETDLDLVPPPSDTPTPWTQSLSSVTTSTSRPRSGKPTHPGRMPSDSSLLSIDSRKPSGDPFIFPTGSREQSASAKLGSWTRKGSERSSLPPPSLPNKRLSAHSSQPSRSEPPTSIRHSMFGAEQPSIASLTRPRHCHAGDLYDFLTMYGRTPPAVQRHLFRQLVEAALALKKAGFVYLDFRGENVMVDDSLHVMLVDFGMSQPMLPAPPSVRPVSSASVASLKRQQQVYEVFEQYGTREASAPEILLGRGYRGMEADVWALGLILFLIATGGEEAFKSEGAAIGGAVPFPGYLDP</sequence>
<organism evidence="6 7">
    <name type="scientific">Rhizophlyctis rosea</name>
    <dbReference type="NCBI Taxonomy" id="64517"/>
    <lineage>
        <taxon>Eukaryota</taxon>
        <taxon>Fungi</taxon>
        <taxon>Fungi incertae sedis</taxon>
        <taxon>Chytridiomycota</taxon>
        <taxon>Chytridiomycota incertae sedis</taxon>
        <taxon>Chytridiomycetes</taxon>
        <taxon>Rhizophlyctidales</taxon>
        <taxon>Rhizophlyctidaceae</taxon>
        <taxon>Rhizophlyctis</taxon>
    </lineage>
</organism>
<dbReference type="GO" id="GO:0035556">
    <property type="term" value="P:intracellular signal transduction"/>
    <property type="evidence" value="ECO:0007669"/>
    <property type="project" value="TreeGrafter"/>
</dbReference>
<dbReference type="PANTHER" id="PTHR24346:SF51">
    <property type="entry name" value="PAS DOMAIN-CONTAINING SERINE_THREONINE-PROTEIN KINASE"/>
    <property type="match status" value="1"/>
</dbReference>
<protein>
    <recommendedName>
        <fullName evidence="5">Protein kinase domain-containing protein</fullName>
    </recommendedName>
</protein>
<feature type="compositionally biased region" description="Polar residues" evidence="4">
    <location>
        <begin position="39"/>
        <end position="49"/>
    </location>
</feature>
<dbReference type="GO" id="GO:0005634">
    <property type="term" value="C:nucleus"/>
    <property type="evidence" value="ECO:0007669"/>
    <property type="project" value="TreeGrafter"/>
</dbReference>
<name>A0AAD5S294_9FUNG</name>
<dbReference type="InterPro" id="IPR000719">
    <property type="entry name" value="Prot_kinase_dom"/>
</dbReference>
<evidence type="ECO:0000256" key="4">
    <source>
        <dbReference type="SAM" id="MobiDB-lite"/>
    </source>
</evidence>